<feature type="domain" description="Spore protein YkvP/CgeB glycosyl transferase-like" evidence="1">
    <location>
        <begin position="204"/>
        <end position="353"/>
    </location>
</feature>
<dbReference type="RefSeq" id="WP_138324345.1">
    <property type="nucleotide sequence ID" value="NZ_VCDI01000001.1"/>
</dbReference>
<dbReference type="Gene3D" id="3.40.50.2000">
    <property type="entry name" value="Glycogen Phosphorylase B"/>
    <property type="match status" value="2"/>
</dbReference>
<keyword evidence="3" id="KW-1185">Reference proteome</keyword>
<dbReference type="SUPFAM" id="SSF53756">
    <property type="entry name" value="UDP-Glycosyltransferase/glycogen phosphorylase"/>
    <property type="match status" value="1"/>
</dbReference>
<accession>A0A5R9J937</accession>
<proteinExistence type="predicted"/>
<dbReference type="OrthoDB" id="9813806at2"/>
<evidence type="ECO:0000313" key="3">
    <source>
        <dbReference type="Proteomes" id="UP000305654"/>
    </source>
</evidence>
<sequence>MRFVLYTHSLVSDWNHGNAHFLRGVLRELQARGHSTLALEPEDGWSRSNLEGTQGVAAVERFETDFPELASRCYGDGFDHLAALDGADVVIVHEWTAPDVVAMLGALRRGGADFTLLFHDTHHRGVSDQQAIGDMALDGYDGVLAFGESLRERYVRQGWGRHVFTWHEAADTRLFRPPAVEAPRHGLIWIGNWGDGEREQELQHFLIEPARRLHLSGTVHGVRYPEHALQALRSTSLTYAGWIANADAPAAFARHRMTVHVPRRPYVEALPGIPTIRMFEVLACGIPLVSAPWNDSEQLFKAGHDYLRAIEGDEMTAHLRALDNDAELCAELSRNGVATIAAKHTCAHRVDELFHILAERGTARVMRSLQANETVS</sequence>
<protein>
    <submittedName>
        <fullName evidence="2">Glycosyltransferase</fullName>
    </submittedName>
</protein>
<gene>
    <name evidence="2" type="ORF">FE263_02440</name>
</gene>
<dbReference type="Proteomes" id="UP000305654">
    <property type="component" value="Unassembled WGS sequence"/>
</dbReference>
<name>A0A5R9J937_9PROT</name>
<dbReference type="Pfam" id="PF13524">
    <property type="entry name" value="Glyco_trans_1_2"/>
    <property type="match status" value="1"/>
</dbReference>
<reference evidence="2 3" key="1">
    <citation type="submission" date="2019-05" db="EMBL/GenBank/DDBJ databases">
        <authorList>
            <person name="Pankratov T."/>
            <person name="Grouzdev D."/>
        </authorList>
    </citation>
    <scope>NUCLEOTIDE SEQUENCE [LARGE SCALE GENOMIC DNA]</scope>
    <source>
        <strain evidence="2 3">KEBCLARHB70R</strain>
    </source>
</reference>
<evidence type="ECO:0000259" key="1">
    <source>
        <dbReference type="Pfam" id="PF13524"/>
    </source>
</evidence>
<comment type="caution">
    <text evidence="2">The sequence shown here is derived from an EMBL/GenBank/DDBJ whole genome shotgun (WGS) entry which is preliminary data.</text>
</comment>
<dbReference type="AlphaFoldDB" id="A0A5R9J937"/>
<dbReference type="InterPro" id="IPR055259">
    <property type="entry name" value="YkvP/CgeB_Glyco_trans-like"/>
</dbReference>
<keyword evidence="2" id="KW-0808">Transferase</keyword>
<dbReference type="EMBL" id="VCDI01000001">
    <property type="protein sequence ID" value="TLU74092.1"/>
    <property type="molecule type" value="Genomic_DNA"/>
</dbReference>
<evidence type="ECO:0000313" key="2">
    <source>
        <dbReference type="EMBL" id="TLU74092.1"/>
    </source>
</evidence>
<dbReference type="GO" id="GO:0016740">
    <property type="term" value="F:transferase activity"/>
    <property type="evidence" value="ECO:0007669"/>
    <property type="project" value="UniProtKB-KW"/>
</dbReference>
<organism evidence="2 3">
    <name type="scientific">Lichenicoccus roseus</name>
    <dbReference type="NCBI Taxonomy" id="2683649"/>
    <lineage>
        <taxon>Bacteria</taxon>
        <taxon>Pseudomonadati</taxon>
        <taxon>Pseudomonadota</taxon>
        <taxon>Alphaproteobacteria</taxon>
        <taxon>Acetobacterales</taxon>
        <taxon>Acetobacteraceae</taxon>
        <taxon>Lichenicoccus</taxon>
    </lineage>
</organism>